<dbReference type="SMART" id="SM00357">
    <property type="entry name" value="CSP"/>
    <property type="match status" value="1"/>
</dbReference>
<proteinExistence type="predicted"/>
<dbReference type="PANTHER" id="PTHR11544">
    <property type="entry name" value="COLD SHOCK DOMAIN CONTAINING PROTEINS"/>
    <property type="match status" value="1"/>
</dbReference>
<feature type="region of interest" description="Disordered" evidence="1">
    <location>
        <begin position="93"/>
        <end position="112"/>
    </location>
</feature>
<feature type="region of interest" description="Disordered" evidence="1">
    <location>
        <begin position="121"/>
        <end position="179"/>
    </location>
</feature>
<dbReference type="Gene3D" id="2.40.50.140">
    <property type="entry name" value="Nucleic acid-binding proteins"/>
    <property type="match status" value="1"/>
</dbReference>
<name>A0AAE0YFA7_9GAST</name>
<dbReference type="InterPro" id="IPR011129">
    <property type="entry name" value="CSD"/>
</dbReference>
<keyword evidence="4" id="KW-1185">Reference proteome</keyword>
<dbReference type="EMBL" id="JAWDGP010006317">
    <property type="protein sequence ID" value="KAK3743312.1"/>
    <property type="molecule type" value="Genomic_DNA"/>
</dbReference>
<dbReference type="CDD" id="cd04458">
    <property type="entry name" value="CSP_CDS"/>
    <property type="match status" value="1"/>
</dbReference>
<evidence type="ECO:0000256" key="1">
    <source>
        <dbReference type="SAM" id="MobiDB-lite"/>
    </source>
</evidence>
<dbReference type="PRINTS" id="PR00050">
    <property type="entry name" value="COLDSHOCK"/>
</dbReference>
<reference evidence="3" key="1">
    <citation type="journal article" date="2023" name="G3 (Bethesda)">
        <title>A reference genome for the long-term kleptoplast-retaining sea slug Elysia crispata morphotype clarki.</title>
        <authorList>
            <person name="Eastman K.E."/>
            <person name="Pendleton A.L."/>
            <person name="Shaikh M.A."/>
            <person name="Suttiyut T."/>
            <person name="Ogas R."/>
            <person name="Tomko P."/>
            <person name="Gavelis G."/>
            <person name="Widhalm J.R."/>
            <person name="Wisecaver J.H."/>
        </authorList>
    </citation>
    <scope>NUCLEOTIDE SEQUENCE</scope>
    <source>
        <strain evidence="3">ECLA1</strain>
    </source>
</reference>
<feature type="compositionally biased region" description="Basic and acidic residues" evidence="1">
    <location>
        <begin position="10"/>
        <end position="27"/>
    </location>
</feature>
<feature type="compositionally biased region" description="Gly residues" evidence="1">
    <location>
        <begin position="213"/>
        <end position="227"/>
    </location>
</feature>
<organism evidence="3 4">
    <name type="scientific">Elysia crispata</name>
    <name type="common">lettuce slug</name>
    <dbReference type="NCBI Taxonomy" id="231223"/>
    <lineage>
        <taxon>Eukaryota</taxon>
        <taxon>Metazoa</taxon>
        <taxon>Spiralia</taxon>
        <taxon>Lophotrochozoa</taxon>
        <taxon>Mollusca</taxon>
        <taxon>Gastropoda</taxon>
        <taxon>Heterobranchia</taxon>
        <taxon>Euthyneura</taxon>
        <taxon>Panpulmonata</taxon>
        <taxon>Sacoglossa</taxon>
        <taxon>Placobranchoidea</taxon>
        <taxon>Plakobranchidae</taxon>
        <taxon>Elysia</taxon>
    </lineage>
</organism>
<evidence type="ECO:0000313" key="3">
    <source>
        <dbReference type="EMBL" id="KAK3743312.1"/>
    </source>
</evidence>
<dbReference type="SUPFAM" id="SSF50249">
    <property type="entry name" value="Nucleic acid-binding proteins"/>
    <property type="match status" value="1"/>
</dbReference>
<feature type="domain" description="CSD" evidence="2">
    <location>
        <begin position="31"/>
        <end position="100"/>
    </location>
</feature>
<dbReference type="FunFam" id="2.40.50.140:FF:000054">
    <property type="entry name" value="Nuclease-sensitive element-binding protein 1"/>
    <property type="match status" value="1"/>
</dbReference>
<feature type="region of interest" description="Disordered" evidence="1">
    <location>
        <begin position="1"/>
        <end position="27"/>
    </location>
</feature>
<dbReference type="AlphaFoldDB" id="A0AAE0YFA7"/>
<dbReference type="PROSITE" id="PS51857">
    <property type="entry name" value="CSD_2"/>
    <property type="match status" value="1"/>
</dbReference>
<dbReference type="PROSITE" id="PS00352">
    <property type="entry name" value="CSD_1"/>
    <property type="match status" value="1"/>
</dbReference>
<feature type="compositionally biased region" description="Low complexity" evidence="1">
    <location>
        <begin position="163"/>
        <end position="179"/>
    </location>
</feature>
<dbReference type="Pfam" id="PF00313">
    <property type="entry name" value="CSD"/>
    <property type="match status" value="1"/>
</dbReference>
<sequence length="275" mass="31049">MADTEIQQEVEEKPAPEQKEEQKEKKVIASSVTGTVKWFNVKSGYGFINRDDTKEDVFVHQTAIIKNNPRKYLRSVGDGEKVEFDVVEGEKGNEAANVTGPDGSNVQGSKYAADRRRFRRGGWYPRYRGGGRGNRQRQDGEGDGVVDYQSPRGRGRSRPFFQNRRYFGPPRGRGAAGRNYFEGQGEYALYRDQGYQPRRPYYRRFYGPPRGYYDGGYYGGYQGGPSRGGPRRRGRGRGGYRRGRGAADKDDSQNPKAEASNDTLKSESSSTNKED</sequence>
<dbReference type="GO" id="GO:0003676">
    <property type="term" value="F:nucleic acid binding"/>
    <property type="evidence" value="ECO:0007669"/>
    <property type="project" value="InterPro"/>
</dbReference>
<dbReference type="Proteomes" id="UP001283361">
    <property type="component" value="Unassembled WGS sequence"/>
</dbReference>
<comment type="caution">
    <text evidence="3">The sequence shown here is derived from an EMBL/GenBank/DDBJ whole genome shotgun (WGS) entry which is preliminary data.</text>
</comment>
<gene>
    <name evidence="3" type="ORF">RRG08_007550</name>
</gene>
<protein>
    <recommendedName>
        <fullName evidence="2">CSD domain-containing protein</fullName>
    </recommendedName>
</protein>
<dbReference type="InterPro" id="IPR050181">
    <property type="entry name" value="Cold_shock_domain"/>
</dbReference>
<evidence type="ECO:0000313" key="4">
    <source>
        <dbReference type="Proteomes" id="UP001283361"/>
    </source>
</evidence>
<feature type="compositionally biased region" description="Basic residues" evidence="1">
    <location>
        <begin position="229"/>
        <end position="244"/>
    </location>
</feature>
<dbReference type="InterPro" id="IPR002059">
    <property type="entry name" value="CSP_DNA-bd"/>
</dbReference>
<evidence type="ECO:0000259" key="2">
    <source>
        <dbReference type="PROSITE" id="PS51857"/>
    </source>
</evidence>
<dbReference type="InterPro" id="IPR019844">
    <property type="entry name" value="CSD_CS"/>
</dbReference>
<feature type="region of interest" description="Disordered" evidence="1">
    <location>
        <begin position="213"/>
        <end position="275"/>
    </location>
</feature>
<accession>A0AAE0YFA7</accession>
<feature type="compositionally biased region" description="Polar residues" evidence="1">
    <location>
        <begin position="260"/>
        <end position="275"/>
    </location>
</feature>
<dbReference type="InterPro" id="IPR012340">
    <property type="entry name" value="NA-bd_OB-fold"/>
</dbReference>